<reference evidence="1" key="1">
    <citation type="submission" date="2021-02" db="EMBL/GenBank/DDBJ databases">
        <authorList>
            <person name="Nowell W R."/>
        </authorList>
    </citation>
    <scope>NUCLEOTIDE SEQUENCE</scope>
</reference>
<dbReference type="AlphaFoldDB" id="A0A816LLI5"/>
<evidence type="ECO:0000313" key="1">
    <source>
        <dbReference type="EMBL" id="CAF1936899.1"/>
    </source>
</evidence>
<name>A0A816LLI5_9BILA</name>
<protein>
    <submittedName>
        <fullName evidence="1">Uncharacterized protein</fullName>
    </submittedName>
</protein>
<organism evidence="1 2">
    <name type="scientific">Rotaria magnacalcarata</name>
    <dbReference type="NCBI Taxonomy" id="392030"/>
    <lineage>
        <taxon>Eukaryota</taxon>
        <taxon>Metazoa</taxon>
        <taxon>Spiralia</taxon>
        <taxon>Gnathifera</taxon>
        <taxon>Rotifera</taxon>
        <taxon>Eurotatoria</taxon>
        <taxon>Bdelloidea</taxon>
        <taxon>Philodinida</taxon>
        <taxon>Philodinidae</taxon>
        <taxon>Rotaria</taxon>
    </lineage>
</organism>
<gene>
    <name evidence="1" type="ORF">MBJ925_LOCUS5115</name>
</gene>
<proteinExistence type="predicted"/>
<dbReference type="EMBL" id="CAJNRE010001235">
    <property type="protein sequence ID" value="CAF1936899.1"/>
    <property type="molecule type" value="Genomic_DNA"/>
</dbReference>
<evidence type="ECO:0000313" key="2">
    <source>
        <dbReference type="Proteomes" id="UP000663824"/>
    </source>
</evidence>
<feature type="non-terminal residue" evidence="1">
    <location>
        <position position="1"/>
    </location>
</feature>
<comment type="caution">
    <text evidence="1">The sequence shown here is derived from an EMBL/GenBank/DDBJ whole genome shotgun (WGS) entry which is preliminary data.</text>
</comment>
<dbReference type="Proteomes" id="UP000663824">
    <property type="component" value="Unassembled WGS sequence"/>
</dbReference>
<sequence>PAMIKDTMGYLEKRQVCIQSYDNNLQ</sequence>
<accession>A0A816LLI5</accession>